<dbReference type="PANTHER" id="PTHR12844">
    <property type="entry name" value="CONNECTOR ENCHANCER OF KINASE SUPPRESSOR OF RAS"/>
    <property type="match status" value="1"/>
</dbReference>
<dbReference type="InterPro" id="IPR017874">
    <property type="entry name" value="CRIC_domain"/>
</dbReference>
<keyword evidence="5" id="KW-1185">Reference proteome</keyword>
<dbReference type="Ensembl" id="ENSCPRT00005006972.1">
    <property type="protein sequence ID" value="ENSCPRP00005005950.1"/>
    <property type="gene ID" value="ENSCPRG00005004249.1"/>
</dbReference>
<evidence type="ECO:0000313" key="5">
    <source>
        <dbReference type="Proteomes" id="UP000594220"/>
    </source>
</evidence>
<dbReference type="AlphaFoldDB" id="A0A7M4E8Q6"/>
<dbReference type="PROSITE" id="PS50105">
    <property type="entry name" value="SAM_DOMAIN"/>
    <property type="match status" value="1"/>
</dbReference>
<dbReference type="InterPro" id="IPR001660">
    <property type="entry name" value="SAM"/>
</dbReference>
<dbReference type="InterPro" id="IPR013761">
    <property type="entry name" value="SAM/pointed_sf"/>
</dbReference>
<feature type="region of interest" description="Disordered" evidence="1">
    <location>
        <begin position="610"/>
        <end position="632"/>
    </location>
</feature>
<feature type="domain" description="PH" evidence="2">
    <location>
        <begin position="352"/>
        <end position="435"/>
    </location>
</feature>
<dbReference type="GeneTree" id="ENSGT00940000159599"/>
<proteinExistence type="predicted"/>
<protein>
    <submittedName>
        <fullName evidence="4">Connector enhancer of kinase suppressor of Ras 1</fullName>
    </submittedName>
</protein>
<evidence type="ECO:0000256" key="1">
    <source>
        <dbReference type="SAM" id="MobiDB-lite"/>
    </source>
</evidence>
<dbReference type="OMA" id="VFQLTHN"/>
<dbReference type="PANTHER" id="PTHR12844:SF10">
    <property type="entry name" value="CONNECTOR ENHANCER OF KINASE SUPPRESSOR OF RAS 1"/>
    <property type="match status" value="1"/>
</dbReference>
<dbReference type="SUPFAM" id="SSF50729">
    <property type="entry name" value="PH domain-like"/>
    <property type="match status" value="1"/>
</dbReference>
<dbReference type="Pfam" id="PF00536">
    <property type="entry name" value="SAM_1"/>
    <property type="match status" value="1"/>
</dbReference>
<gene>
    <name evidence="4" type="primary">CNKSR1</name>
</gene>
<feature type="region of interest" description="Disordered" evidence="1">
    <location>
        <begin position="447"/>
        <end position="504"/>
    </location>
</feature>
<dbReference type="Gene3D" id="1.10.150.50">
    <property type="entry name" value="Transcription Factor, Ets-1"/>
    <property type="match status" value="1"/>
</dbReference>
<dbReference type="Proteomes" id="UP000594220">
    <property type="component" value="Unplaced"/>
</dbReference>
<dbReference type="InterPro" id="IPR051566">
    <property type="entry name" value="CNKSR"/>
</dbReference>
<dbReference type="InterPro" id="IPR001849">
    <property type="entry name" value="PH_domain"/>
</dbReference>
<dbReference type="Gene3D" id="2.30.29.30">
    <property type="entry name" value="Pleckstrin-homology domain (PH domain)/Phosphotyrosine-binding domain (PTB)"/>
    <property type="match status" value="1"/>
</dbReference>
<feature type="domain" description="SAM" evidence="3">
    <location>
        <begin position="7"/>
        <end position="70"/>
    </location>
</feature>
<accession>A0A7M4E8Q6</accession>
<dbReference type="PROSITE" id="PS50003">
    <property type="entry name" value="PH_DOMAIN"/>
    <property type="match status" value="1"/>
</dbReference>
<sequence>MEPVGAWSPARVARWLRGLDERLQRYPWEAWTLTGQDLLCLSHRSLESLGVRCMGHQELLLEAVEQLCALVSARRELEPGPFPDSQRVTAYAGDAAEPPALDLLASVVELVGAAKGLFSWLNRYQPAAPAAGGGLGQARGVCALRAAGGQAVGVPCRHVVGICESILSCSPTSLLDRTAVLESVVLDPGIEIKSTSSGLHFISGTGSEVSARAQRRGGGGRVGPGWLVPPPRERGRNARLESVGWTRRNLAKKLLEKPSQVTLVLKRIPLSFLGSPPSQVSGARSPHIHSRRAQASATGSRQQQLARPSAAQPGAVTLRPGSPSLHAPLSLPCAGVATRLSRRRVSCRDLGRVDCDGWLLKKKDHAGFMAQKWKRCWFVLKGHSLYWYNHPQDEKAAGLINVATYNLESTRELKKKYVFQLSHEKYKPFVFAAETLSDLSMLADPSLSPSPDCYSETEAEDPDDDSPRPSSEPVSVGSRTVSLAGGRSWGAPRASPPAPSADAANEDLESLIECLKQGGVSLIGRQQFLTHEQYRRSFIKRNANPHINEKVHLVRALQSTLKAKEAELQVLDQLLGDTELTLEKFQTWKKEHQEVYQEIQAWGAHRLGQDEGTAVQLSDEPSPQGAAAALTP</sequence>
<dbReference type="GO" id="GO:0005938">
    <property type="term" value="C:cell cortex"/>
    <property type="evidence" value="ECO:0007669"/>
    <property type="project" value="Ensembl"/>
</dbReference>
<reference evidence="4" key="1">
    <citation type="submission" date="2025-08" db="UniProtKB">
        <authorList>
            <consortium name="Ensembl"/>
        </authorList>
    </citation>
    <scope>IDENTIFICATION</scope>
</reference>
<dbReference type="Pfam" id="PF00169">
    <property type="entry name" value="PH"/>
    <property type="match status" value="1"/>
</dbReference>
<evidence type="ECO:0000313" key="4">
    <source>
        <dbReference type="Ensembl" id="ENSCPRP00005005950.1"/>
    </source>
</evidence>
<feature type="region of interest" description="Disordered" evidence="1">
    <location>
        <begin position="212"/>
        <end position="234"/>
    </location>
</feature>
<name>A0A7M4E8Q6_CROPO</name>
<dbReference type="GO" id="GO:0030674">
    <property type="term" value="F:protein-macromolecule adaptor activity"/>
    <property type="evidence" value="ECO:0007669"/>
    <property type="project" value="Ensembl"/>
</dbReference>
<feature type="compositionally biased region" description="Polar residues" evidence="1">
    <location>
        <begin position="293"/>
        <end position="306"/>
    </location>
</feature>
<reference evidence="4" key="2">
    <citation type="submission" date="2025-09" db="UniProtKB">
        <authorList>
            <consortium name="Ensembl"/>
        </authorList>
    </citation>
    <scope>IDENTIFICATION</scope>
</reference>
<feature type="region of interest" description="Disordered" evidence="1">
    <location>
        <begin position="276"/>
        <end position="323"/>
    </location>
</feature>
<feature type="compositionally biased region" description="Acidic residues" evidence="1">
    <location>
        <begin position="455"/>
        <end position="464"/>
    </location>
</feature>
<dbReference type="InterPro" id="IPR011993">
    <property type="entry name" value="PH-like_dom_sf"/>
</dbReference>
<organism evidence="4 5">
    <name type="scientific">Crocodylus porosus</name>
    <name type="common">Saltwater crocodile</name>
    <name type="synonym">Estuarine crocodile</name>
    <dbReference type="NCBI Taxonomy" id="8502"/>
    <lineage>
        <taxon>Eukaryota</taxon>
        <taxon>Metazoa</taxon>
        <taxon>Chordata</taxon>
        <taxon>Craniata</taxon>
        <taxon>Vertebrata</taxon>
        <taxon>Euteleostomi</taxon>
        <taxon>Archelosauria</taxon>
        <taxon>Archosauria</taxon>
        <taxon>Crocodylia</taxon>
        <taxon>Longirostres</taxon>
        <taxon>Crocodylidae</taxon>
        <taxon>Crocodylus</taxon>
    </lineage>
</organism>
<dbReference type="Pfam" id="PF10534">
    <property type="entry name" value="CRIC_ras_sig"/>
    <property type="match status" value="1"/>
</dbReference>
<dbReference type="SMART" id="SM00454">
    <property type="entry name" value="SAM"/>
    <property type="match status" value="1"/>
</dbReference>
<dbReference type="SMART" id="SM00233">
    <property type="entry name" value="PH"/>
    <property type="match status" value="1"/>
</dbReference>
<evidence type="ECO:0000259" key="2">
    <source>
        <dbReference type="PROSITE" id="PS50003"/>
    </source>
</evidence>
<evidence type="ECO:0000259" key="3">
    <source>
        <dbReference type="PROSITE" id="PS50105"/>
    </source>
</evidence>
<dbReference type="SUPFAM" id="SSF47769">
    <property type="entry name" value="SAM/Pointed domain"/>
    <property type="match status" value="1"/>
</dbReference>